<comment type="function">
    <text evidence="4">Functions in the N-end rule pathway of protein degradation where it conjugates Leu, Phe and, less efficiently, Met from aminoacyl-tRNAs to the N-termini of proteins containing an N-terminal arginine or lysine.</text>
</comment>
<accession>A0ABY4AM12</accession>
<dbReference type="PANTHER" id="PTHR30098">
    <property type="entry name" value="LEUCYL/PHENYLALANYL-TRNA--PROTEIN TRANSFERASE"/>
    <property type="match status" value="1"/>
</dbReference>
<sequence length="278" mass="30751">MASALTWVHPDTPLPPAEMARSNPPGLVAAGMDLGIARLTEAYRKGIFPWFSEGDPVLWWSPDPRMVLMTDELHISKSLGKKLRQIEHLQNNGQFDVIVTTDLAFAAVIHGCATRGHPIGAQLDGQPDSSTWITPDMKSAYWQWHQAGDVHSIETWVNGQLAGGLYGVCLGRMFFGESMFTRTSNASKIALVHLVRFLEHRGVTMIDCQMQTDHLASLGARSIDRAEFLSHIRQAVDEPGFVWPAGWIDSIGQCHQDLPSGVVLNLTDLSFFSYDESP</sequence>
<comment type="catalytic activity">
    <reaction evidence="4">
        <text>N-terminal L-arginyl-[protein] + L-leucyl-tRNA(Leu) = N-terminal L-leucyl-L-arginyl-[protein] + tRNA(Leu) + H(+)</text>
        <dbReference type="Rhea" id="RHEA:50416"/>
        <dbReference type="Rhea" id="RHEA-COMP:9613"/>
        <dbReference type="Rhea" id="RHEA-COMP:9622"/>
        <dbReference type="Rhea" id="RHEA-COMP:12672"/>
        <dbReference type="Rhea" id="RHEA-COMP:12673"/>
        <dbReference type="ChEBI" id="CHEBI:15378"/>
        <dbReference type="ChEBI" id="CHEBI:64719"/>
        <dbReference type="ChEBI" id="CHEBI:78442"/>
        <dbReference type="ChEBI" id="CHEBI:78494"/>
        <dbReference type="ChEBI" id="CHEBI:133044"/>
        <dbReference type="EC" id="2.3.2.6"/>
    </reaction>
</comment>
<protein>
    <recommendedName>
        <fullName evidence="4">Leucyl/phenylalanyl-tRNA--protein transferase</fullName>
        <ecNumber evidence="4">2.3.2.6</ecNumber>
    </recommendedName>
    <alternativeName>
        <fullName evidence="4">L/F-transferase</fullName>
    </alternativeName>
    <alternativeName>
        <fullName evidence="4">Leucyltransferase</fullName>
    </alternativeName>
    <alternativeName>
        <fullName evidence="4">Phenyalanyltransferase</fullName>
    </alternativeName>
</protein>
<dbReference type="NCBIfam" id="TIGR00667">
    <property type="entry name" value="aat"/>
    <property type="match status" value="1"/>
</dbReference>
<dbReference type="EMBL" id="CP063982">
    <property type="protein sequence ID" value="UOD51351.1"/>
    <property type="molecule type" value="Genomic_DNA"/>
</dbReference>
<dbReference type="Gene3D" id="3.40.630.70">
    <property type="entry name" value="Leucyl/phenylalanyl-tRNA-protein transferase, C-terminal domain"/>
    <property type="match status" value="1"/>
</dbReference>
<proteinExistence type="inferred from homology"/>
<dbReference type="Pfam" id="PF03588">
    <property type="entry name" value="Leu_Phe_trans"/>
    <property type="match status" value="1"/>
</dbReference>
<evidence type="ECO:0000256" key="1">
    <source>
        <dbReference type="ARBA" id="ARBA00022490"/>
    </source>
</evidence>
<dbReference type="PANTHER" id="PTHR30098:SF2">
    <property type="entry name" value="LEUCYL_PHENYLALANYL-TRNA--PROTEIN TRANSFERASE"/>
    <property type="match status" value="1"/>
</dbReference>
<dbReference type="InterPro" id="IPR042221">
    <property type="entry name" value="Leu/Phe-tRNA_Trfase_N"/>
</dbReference>
<comment type="catalytic activity">
    <reaction evidence="4">
        <text>L-phenylalanyl-tRNA(Phe) + an N-terminal L-alpha-aminoacyl-[protein] = an N-terminal L-phenylalanyl-L-alpha-aminoacyl-[protein] + tRNA(Phe)</text>
        <dbReference type="Rhea" id="RHEA:43632"/>
        <dbReference type="Rhea" id="RHEA-COMP:9668"/>
        <dbReference type="Rhea" id="RHEA-COMP:9699"/>
        <dbReference type="Rhea" id="RHEA-COMP:10636"/>
        <dbReference type="Rhea" id="RHEA-COMP:10637"/>
        <dbReference type="ChEBI" id="CHEBI:78442"/>
        <dbReference type="ChEBI" id="CHEBI:78531"/>
        <dbReference type="ChEBI" id="CHEBI:78597"/>
        <dbReference type="ChEBI" id="CHEBI:83561"/>
        <dbReference type="EC" id="2.3.2.6"/>
    </reaction>
</comment>
<comment type="catalytic activity">
    <reaction evidence="4">
        <text>N-terminal L-lysyl-[protein] + L-leucyl-tRNA(Leu) = N-terminal L-leucyl-L-lysyl-[protein] + tRNA(Leu) + H(+)</text>
        <dbReference type="Rhea" id="RHEA:12340"/>
        <dbReference type="Rhea" id="RHEA-COMP:9613"/>
        <dbReference type="Rhea" id="RHEA-COMP:9622"/>
        <dbReference type="Rhea" id="RHEA-COMP:12670"/>
        <dbReference type="Rhea" id="RHEA-COMP:12671"/>
        <dbReference type="ChEBI" id="CHEBI:15378"/>
        <dbReference type="ChEBI" id="CHEBI:65249"/>
        <dbReference type="ChEBI" id="CHEBI:78442"/>
        <dbReference type="ChEBI" id="CHEBI:78494"/>
        <dbReference type="ChEBI" id="CHEBI:133043"/>
        <dbReference type="EC" id="2.3.2.6"/>
    </reaction>
</comment>
<dbReference type="GO" id="GO:0008914">
    <property type="term" value="F:leucyl-tRNA--protein transferase activity"/>
    <property type="evidence" value="ECO:0007669"/>
    <property type="project" value="UniProtKB-EC"/>
</dbReference>
<evidence type="ECO:0000256" key="3">
    <source>
        <dbReference type="ARBA" id="ARBA00023315"/>
    </source>
</evidence>
<comment type="subcellular location">
    <subcellularLocation>
        <location evidence="4">Cytoplasm</location>
    </subcellularLocation>
</comment>
<name>A0ABY4AM12_9BURK</name>
<evidence type="ECO:0000256" key="4">
    <source>
        <dbReference type="HAMAP-Rule" id="MF_00688"/>
    </source>
</evidence>
<dbReference type="InterPro" id="IPR016181">
    <property type="entry name" value="Acyl_CoA_acyltransferase"/>
</dbReference>
<dbReference type="SUPFAM" id="SSF55729">
    <property type="entry name" value="Acyl-CoA N-acyltransferases (Nat)"/>
    <property type="match status" value="1"/>
</dbReference>
<dbReference type="HAMAP" id="MF_00688">
    <property type="entry name" value="Leu_Phe_trans"/>
    <property type="match status" value="1"/>
</dbReference>
<evidence type="ECO:0000256" key="2">
    <source>
        <dbReference type="ARBA" id="ARBA00022679"/>
    </source>
</evidence>
<keyword evidence="6" id="KW-1185">Reference proteome</keyword>
<evidence type="ECO:0000313" key="6">
    <source>
        <dbReference type="Proteomes" id="UP000831607"/>
    </source>
</evidence>
<keyword evidence="3 4" id="KW-0012">Acyltransferase</keyword>
<keyword evidence="2 4" id="KW-0808">Transferase</keyword>
<evidence type="ECO:0000313" key="5">
    <source>
        <dbReference type="EMBL" id="UOD51351.1"/>
    </source>
</evidence>
<dbReference type="InterPro" id="IPR042203">
    <property type="entry name" value="Leu/Phe-tRNA_Trfase_C"/>
</dbReference>
<dbReference type="InterPro" id="IPR004616">
    <property type="entry name" value="Leu/Phe-tRNA_Trfase"/>
</dbReference>
<dbReference type="EC" id="2.3.2.6" evidence="4"/>
<reference evidence="5 6" key="1">
    <citation type="submission" date="2020-11" db="EMBL/GenBank/DDBJ databases">
        <title>Algicoccus daihaiensis sp.nov., isolated from Daihai Lake in Inner Mongolia.</title>
        <authorList>
            <person name="Kai J."/>
        </authorList>
    </citation>
    <scope>NUCLEOTIDE SEQUENCE [LARGE SCALE GENOMIC DNA]</scope>
    <source>
        <strain evidence="6">f23</strain>
    </source>
</reference>
<organism evidence="5 6">
    <name type="scientific">Orrella daihaiensis</name>
    <dbReference type="NCBI Taxonomy" id="2782176"/>
    <lineage>
        <taxon>Bacteria</taxon>
        <taxon>Pseudomonadati</taxon>
        <taxon>Pseudomonadota</taxon>
        <taxon>Betaproteobacteria</taxon>
        <taxon>Burkholderiales</taxon>
        <taxon>Alcaligenaceae</taxon>
        <taxon>Orrella</taxon>
    </lineage>
</organism>
<dbReference type="RefSeq" id="WP_243479814.1">
    <property type="nucleotide sequence ID" value="NZ_CP063982.1"/>
</dbReference>
<comment type="similarity">
    <text evidence="4">Belongs to the L/F-transferase family.</text>
</comment>
<dbReference type="Proteomes" id="UP000831607">
    <property type="component" value="Chromosome"/>
</dbReference>
<keyword evidence="1 4" id="KW-0963">Cytoplasm</keyword>
<dbReference type="Gene3D" id="3.30.70.3550">
    <property type="entry name" value="Leucyl/phenylalanyl-tRNA-protein transferase, N-terminal domain"/>
    <property type="match status" value="1"/>
</dbReference>
<gene>
    <name evidence="4" type="primary">aat</name>
    <name evidence="5" type="ORF">DHf2319_05815</name>
</gene>